<dbReference type="PANTHER" id="PTHR43861:SF1">
    <property type="entry name" value="TRANS-ACONITATE 2-METHYLTRANSFERASE"/>
    <property type="match status" value="1"/>
</dbReference>
<evidence type="ECO:0000313" key="2">
    <source>
        <dbReference type="Proteomes" id="UP001139104"/>
    </source>
</evidence>
<sequence>MAGSNEKTLQSYAARLAAYVDGTAPDVSGAVKDWIDALLADLPPSARLFELGAAFGRDAAYIRRRGFRIECADAVPGFVETLRARGLKARLFNVLTDDLPEIYDLIFANAVLLHFTGDEFALALAKLRCALAAGGRLAFSLKRGRGEEWSNAKIGAPRYFLHWEAEDLPPFLRAAGFASWEIACARENWLYVTARAP</sequence>
<keyword evidence="2" id="KW-1185">Reference proteome</keyword>
<reference evidence="1" key="1">
    <citation type="journal article" date="2022" name="ISME J.">
        <title>Identification of active gaseous-alkane degraders at natural gas seeps.</title>
        <authorList>
            <person name="Farhan Ul Haque M."/>
            <person name="Hernandez M."/>
            <person name="Crombie A.T."/>
            <person name="Murrell J.C."/>
        </authorList>
    </citation>
    <scope>NUCLEOTIDE SEQUENCE</scope>
    <source>
        <strain evidence="1">PC2</strain>
    </source>
</reference>
<keyword evidence="1" id="KW-0808">Transferase</keyword>
<dbReference type="GO" id="GO:0032259">
    <property type="term" value="P:methylation"/>
    <property type="evidence" value="ECO:0007669"/>
    <property type="project" value="UniProtKB-KW"/>
</dbReference>
<dbReference type="GO" id="GO:0008168">
    <property type="term" value="F:methyltransferase activity"/>
    <property type="evidence" value="ECO:0007669"/>
    <property type="project" value="UniProtKB-KW"/>
</dbReference>
<dbReference type="InterPro" id="IPR029063">
    <property type="entry name" value="SAM-dependent_MTases_sf"/>
</dbReference>
<dbReference type="CDD" id="cd02440">
    <property type="entry name" value="AdoMet_MTases"/>
    <property type="match status" value="1"/>
</dbReference>
<dbReference type="Pfam" id="PF13489">
    <property type="entry name" value="Methyltransf_23"/>
    <property type="match status" value="1"/>
</dbReference>
<dbReference type="RefSeq" id="WP_243067855.1">
    <property type="nucleotide sequence ID" value="NZ_JAIVFK010000024.1"/>
</dbReference>
<evidence type="ECO:0000313" key="1">
    <source>
        <dbReference type="EMBL" id="MCI4683938.1"/>
    </source>
</evidence>
<organism evidence="1 2">
    <name type="scientific">Candidatus Rhodoblastus alkanivorans</name>
    <dbReference type="NCBI Taxonomy" id="2954117"/>
    <lineage>
        <taxon>Bacteria</taxon>
        <taxon>Pseudomonadati</taxon>
        <taxon>Pseudomonadota</taxon>
        <taxon>Alphaproteobacteria</taxon>
        <taxon>Hyphomicrobiales</taxon>
        <taxon>Rhodoblastaceae</taxon>
        <taxon>Rhodoblastus</taxon>
    </lineage>
</organism>
<name>A0ABS9Z8B3_9HYPH</name>
<gene>
    <name evidence="1" type="ORF">K2U94_14425</name>
</gene>
<dbReference type="Proteomes" id="UP001139104">
    <property type="component" value="Unassembled WGS sequence"/>
</dbReference>
<keyword evidence="1" id="KW-0489">Methyltransferase</keyword>
<dbReference type="EMBL" id="JAIVFP010000001">
    <property type="protein sequence ID" value="MCI4683938.1"/>
    <property type="molecule type" value="Genomic_DNA"/>
</dbReference>
<protein>
    <submittedName>
        <fullName evidence="1">Class I SAM-dependent methyltransferase</fullName>
    </submittedName>
</protein>
<dbReference type="PANTHER" id="PTHR43861">
    <property type="entry name" value="TRANS-ACONITATE 2-METHYLTRANSFERASE-RELATED"/>
    <property type="match status" value="1"/>
</dbReference>
<dbReference type="Gene3D" id="3.40.50.150">
    <property type="entry name" value="Vaccinia Virus protein VP39"/>
    <property type="match status" value="1"/>
</dbReference>
<comment type="caution">
    <text evidence="1">The sequence shown here is derived from an EMBL/GenBank/DDBJ whole genome shotgun (WGS) entry which is preliminary data.</text>
</comment>
<accession>A0ABS9Z8B3</accession>
<dbReference type="SUPFAM" id="SSF53335">
    <property type="entry name" value="S-adenosyl-L-methionine-dependent methyltransferases"/>
    <property type="match status" value="1"/>
</dbReference>
<proteinExistence type="predicted"/>